<keyword evidence="8" id="KW-1185">Reference proteome</keyword>
<dbReference type="PANTHER" id="PTHR33798:SF5">
    <property type="entry name" value="FLAVIN REDUCTASE LIKE DOMAIN-CONTAINING PROTEIN"/>
    <property type="match status" value="1"/>
</dbReference>
<dbReference type="Gene3D" id="2.30.110.10">
    <property type="entry name" value="Electron Transport, Fmn-binding Protein, Chain A"/>
    <property type="match status" value="1"/>
</dbReference>
<dbReference type="RefSeq" id="XP_018280505.1">
    <property type="nucleotide sequence ID" value="XM_018420757.1"/>
</dbReference>
<dbReference type="AlphaFoldDB" id="A0A0J1B8C4"/>
<gene>
    <name evidence="7" type="ORF">CC85DRAFT_257806</name>
</gene>
<dbReference type="OrthoDB" id="298012at2759"/>
<proteinExistence type="inferred from homology"/>
<dbReference type="Proteomes" id="UP000053611">
    <property type="component" value="Unassembled WGS sequence"/>
</dbReference>
<dbReference type="GeneID" id="28981360"/>
<accession>A0A0J1B8C4</accession>
<evidence type="ECO:0000259" key="6">
    <source>
        <dbReference type="SMART" id="SM00903"/>
    </source>
</evidence>
<feature type="domain" description="Flavin reductase like" evidence="6">
    <location>
        <begin position="99"/>
        <end position="253"/>
    </location>
</feature>
<reference evidence="7 8" key="1">
    <citation type="submission" date="2015-03" db="EMBL/GenBank/DDBJ databases">
        <title>Genomics and transcriptomics of the oil-accumulating basidiomycete yeast T. oleaginosus allow insights into substrate utilization and the diverse evolutionary trajectories of mating systems in fungi.</title>
        <authorList>
            <consortium name="DOE Joint Genome Institute"/>
            <person name="Kourist R."/>
            <person name="Kracht O."/>
            <person name="Bracharz F."/>
            <person name="Lipzen A."/>
            <person name="Nolan M."/>
            <person name="Ohm R."/>
            <person name="Grigoriev I."/>
            <person name="Sun S."/>
            <person name="Heitman J."/>
            <person name="Bruck T."/>
            <person name="Nowrousian M."/>
        </authorList>
    </citation>
    <scope>NUCLEOTIDE SEQUENCE [LARGE SCALE GENOMIC DNA]</scope>
    <source>
        <strain evidence="7 8">IBC0246</strain>
    </source>
</reference>
<dbReference type="InterPro" id="IPR012349">
    <property type="entry name" value="Split_barrel_FMN-bd"/>
</dbReference>
<evidence type="ECO:0000256" key="4">
    <source>
        <dbReference type="ARBA" id="ARBA00038054"/>
    </source>
</evidence>
<protein>
    <recommendedName>
        <fullName evidence="6">Flavin reductase like domain-containing protein</fullName>
    </recommendedName>
</protein>
<feature type="compositionally biased region" description="Basic and acidic residues" evidence="5">
    <location>
        <begin position="31"/>
        <end position="53"/>
    </location>
</feature>
<name>A0A0J1B8C4_9TREE</name>
<evidence type="ECO:0000313" key="7">
    <source>
        <dbReference type="EMBL" id="KLT44014.1"/>
    </source>
</evidence>
<sequence>MNSPRLASASRLHRSLHRPFSSSMYHSARRPFKETEAERPAFDRERTFDLTKAPDTEFKAGQGLNDLPNAPKFAADAGEWRNIVPETLGLAERYKLLVTAITPRPIAFVSSVNAEGEANLAPFSYFNMVSHNPPTVMVSIQNNPAGRDGKKDTTFNILQTKEFAVSIISEPFVEAANYTAIDTPPGTDEWALAGLTKRKSDTIKPPFVAESAFSMECELSHSHDIVSDDKSIIYTMVLGRVKRIHAREFIFDPNDKYRVMPEALMPVARLGGLSFARVVQGYDLARPRWDDVKDTDEVKTALGKL</sequence>
<keyword evidence="3" id="KW-0288">FMN</keyword>
<evidence type="ECO:0000256" key="3">
    <source>
        <dbReference type="ARBA" id="ARBA00022643"/>
    </source>
</evidence>
<dbReference type="GO" id="GO:0010181">
    <property type="term" value="F:FMN binding"/>
    <property type="evidence" value="ECO:0007669"/>
    <property type="project" value="InterPro"/>
</dbReference>
<dbReference type="InterPro" id="IPR002563">
    <property type="entry name" value="Flavin_Rdtase-like_dom"/>
</dbReference>
<dbReference type="EMBL" id="KQ087190">
    <property type="protein sequence ID" value="KLT44014.1"/>
    <property type="molecule type" value="Genomic_DNA"/>
</dbReference>
<evidence type="ECO:0000256" key="5">
    <source>
        <dbReference type="SAM" id="MobiDB-lite"/>
    </source>
</evidence>
<evidence type="ECO:0000313" key="8">
    <source>
        <dbReference type="Proteomes" id="UP000053611"/>
    </source>
</evidence>
<dbReference type="STRING" id="879819.A0A0J1B8C4"/>
<organism evidence="7 8">
    <name type="scientific">Cutaneotrichosporon oleaginosum</name>
    <dbReference type="NCBI Taxonomy" id="879819"/>
    <lineage>
        <taxon>Eukaryota</taxon>
        <taxon>Fungi</taxon>
        <taxon>Dikarya</taxon>
        <taxon>Basidiomycota</taxon>
        <taxon>Agaricomycotina</taxon>
        <taxon>Tremellomycetes</taxon>
        <taxon>Trichosporonales</taxon>
        <taxon>Trichosporonaceae</taxon>
        <taxon>Cutaneotrichosporon</taxon>
    </lineage>
</organism>
<dbReference type="Pfam" id="PF01613">
    <property type="entry name" value="Flavin_Reduct"/>
    <property type="match status" value="1"/>
</dbReference>
<dbReference type="SUPFAM" id="SSF50475">
    <property type="entry name" value="FMN-binding split barrel"/>
    <property type="match status" value="1"/>
</dbReference>
<dbReference type="SMART" id="SM00903">
    <property type="entry name" value="Flavin_Reduct"/>
    <property type="match status" value="1"/>
</dbReference>
<feature type="region of interest" description="Disordered" evidence="5">
    <location>
        <begin position="27"/>
        <end position="53"/>
    </location>
</feature>
<evidence type="ECO:0000256" key="1">
    <source>
        <dbReference type="ARBA" id="ARBA00001917"/>
    </source>
</evidence>
<comment type="cofactor">
    <cofactor evidence="1">
        <name>FMN</name>
        <dbReference type="ChEBI" id="CHEBI:58210"/>
    </cofactor>
</comment>
<comment type="similarity">
    <text evidence="4">Belongs to the flavoredoxin family.</text>
</comment>
<dbReference type="PANTHER" id="PTHR33798">
    <property type="entry name" value="FLAVOPROTEIN OXYGENASE"/>
    <property type="match status" value="1"/>
</dbReference>
<keyword evidence="2" id="KW-0285">Flavoprotein</keyword>
<evidence type="ECO:0000256" key="2">
    <source>
        <dbReference type="ARBA" id="ARBA00022630"/>
    </source>
</evidence>